<organism evidence="3 4">
    <name type="scientific">Litorihabitans aurantiacus</name>
    <dbReference type="NCBI Taxonomy" id="1930061"/>
    <lineage>
        <taxon>Bacteria</taxon>
        <taxon>Bacillati</taxon>
        <taxon>Actinomycetota</taxon>
        <taxon>Actinomycetes</taxon>
        <taxon>Micrococcales</taxon>
        <taxon>Beutenbergiaceae</taxon>
        <taxon>Litorihabitans</taxon>
    </lineage>
</organism>
<accession>A0AA37XCT9</accession>
<dbReference type="Pfam" id="PF25976">
    <property type="entry name" value="LpqB_N"/>
    <property type="match status" value="1"/>
</dbReference>
<dbReference type="InterPro" id="IPR059026">
    <property type="entry name" value="LpqB_N"/>
</dbReference>
<dbReference type="InterPro" id="IPR019606">
    <property type="entry name" value="GerMN"/>
</dbReference>
<sequence length="497" mass="50902">MRLGVEAVADVDQRGVYTATTSATASELTYELVRVDGQWRIDSLPSGLLLSEVAFGNVFRSAPVMFLTPDGGSLVPDVRFVPTRNAVSYALDRLLTGPADWLAPAVTTRAGSGITLEQPGAGVTVEDGSQVAEVRLTGAGDLDEVGRTQLYAQVDATLRSITGVSGVSLWLDGNPFEPGADLPRPTRADDVVPDRLVGLADGELVVVTDGVVEPYVGSGDEADGDGVPTDPSDPGDATDPSGADAAGAATPSSGATATPTPPATASPPPPLPPGLSRPAPAYREQDGVAVLQDGDRLLHVSPSGAVSVLATGRDLLAPTQDRWGWILTGEHDNEGELTAVRPDGTTVAVEADPLVGHVVQVRLSRDGTRAAVTTEREGLTRVRVVALVRDRDGVPLRVVDGPVLLDDLAAGYGAVWVSGSEVAVLAATEEGAVPGVRSALVTGPVSQVSTTTQAVAIAGGNGLGELVLSTADGRLLGRVSLRWEELAAGVTDPAYPG</sequence>
<gene>
    <name evidence="3" type="primary">lpqB</name>
    <name evidence="3" type="ORF">GCM10025875_06380</name>
</gene>
<reference evidence="3" key="2">
    <citation type="submission" date="2023-02" db="EMBL/GenBank/DDBJ databases">
        <authorList>
            <person name="Sun Q."/>
            <person name="Mori K."/>
        </authorList>
    </citation>
    <scope>NUCLEOTIDE SEQUENCE</scope>
    <source>
        <strain evidence="3">NBRC 112290</strain>
    </source>
</reference>
<feature type="region of interest" description="Disordered" evidence="1">
    <location>
        <begin position="214"/>
        <end position="280"/>
    </location>
</feature>
<dbReference type="EMBL" id="BSUM01000001">
    <property type="protein sequence ID" value="GMA30646.1"/>
    <property type="molecule type" value="Genomic_DNA"/>
</dbReference>
<dbReference type="Proteomes" id="UP001157161">
    <property type="component" value="Unassembled WGS sequence"/>
</dbReference>
<feature type="domain" description="GerMN" evidence="2">
    <location>
        <begin position="87"/>
        <end position="180"/>
    </location>
</feature>
<evidence type="ECO:0000313" key="4">
    <source>
        <dbReference type="Proteomes" id="UP001157161"/>
    </source>
</evidence>
<dbReference type="Pfam" id="PF10647">
    <property type="entry name" value="Gmad1"/>
    <property type="match status" value="1"/>
</dbReference>
<protein>
    <submittedName>
        <fullName evidence="3">Lipoprotein LpqB</fullName>
    </submittedName>
</protein>
<evidence type="ECO:0000256" key="1">
    <source>
        <dbReference type="SAM" id="MobiDB-lite"/>
    </source>
</evidence>
<evidence type="ECO:0000313" key="3">
    <source>
        <dbReference type="EMBL" id="GMA30646.1"/>
    </source>
</evidence>
<dbReference type="SMART" id="SM00909">
    <property type="entry name" value="Germane"/>
    <property type="match status" value="1"/>
</dbReference>
<comment type="caution">
    <text evidence="3">The sequence shown here is derived from an EMBL/GenBank/DDBJ whole genome shotgun (WGS) entry which is preliminary data.</text>
</comment>
<dbReference type="InterPro" id="IPR018910">
    <property type="entry name" value="LpqB_C"/>
</dbReference>
<proteinExistence type="predicted"/>
<name>A0AA37XCT9_9MICO</name>
<feature type="compositionally biased region" description="Low complexity" evidence="1">
    <location>
        <begin position="234"/>
        <end position="258"/>
    </location>
</feature>
<evidence type="ECO:0000259" key="2">
    <source>
        <dbReference type="SMART" id="SM00909"/>
    </source>
</evidence>
<dbReference type="RefSeq" id="WP_284249323.1">
    <property type="nucleotide sequence ID" value="NZ_BSUM01000001.1"/>
</dbReference>
<dbReference type="Pfam" id="PF10646">
    <property type="entry name" value="Germane"/>
    <property type="match status" value="1"/>
</dbReference>
<feature type="compositionally biased region" description="Pro residues" evidence="1">
    <location>
        <begin position="259"/>
        <end position="275"/>
    </location>
</feature>
<keyword evidence="4" id="KW-1185">Reference proteome</keyword>
<reference evidence="3" key="1">
    <citation type="journal article" date="2014" name="Int. J. Syst. Evol. Microbiol.">
        <title>Complete genome sequence of Corynebacterium casei LMG S-19264T (=DSM 44701T), isolated from a smear-ripened cheese.</title>
        <authorList>
            <consortium name="US DOE Joint Genome Institute (JGI-PGF)"/>
            <person name="Walter F."/>
            <person name="Albersmeier A."/>
            <person name="Kalinowski J."/>
            <person name="Ruckert C."/>
        </authorList>
    </citation>
    <scope>NUCLEOTIDE SEQUENCE</scope>
    <source>
        <strain evidence="3">NBRC 112290</strain>
    </source>
</reference>
<keyword evidence="3" id="KW-0449">Lipoprotein</keyword>
<dbReference type="AlphaFoldDB" id="A0AA37XCT9"/>